<comment type="caution">
    <text evidence="3">The sequence shown here is derived from an EMBL/GenBank/DDBJ whole genome shotgun (WGS) entry which is preliminary data.</text>
</comment>
<feature type="coiled-coil region" evidence="1">
    <location>
        <begin position="286"/>
        <end position="334"/>
    </location>
</feature>
<sequence length="584" mass="65828">MSSPSPSPTPGISWHVPGPSSRYHKREYTHNPPKTSRPPSVLSTDAEHIRLQPTSTPHRNSRTSPPITHFSLSRRHTAPVMDLQDPLTPISSPHQSTLMHIQDSPFSDYFTDEARSAMSQKGAYAMPSPEVQQVLLRLNNLGAHMLRQLPTGDTFDAIAVQLDQLEQAISGSERGIGHRRSMRDSGFIDDFPDGRDDAPASPEVKVPDTRLTDPASPSPSPSPVAPLIPTSPVVKRDRHNSITANQRDRLLYDAQKLLQRVSKANTDLRSRFDEMRELSDQHAYQVEEATREVLNLRSENDGLKADLNFDHSELLFLKLQLKALEMQADGLYDEEHETALTTQKRVLLEQGVEQWKHMWDDIDARFRGRRIKHRVMSSEPSDLVRSREDGRSIDEQGNWQLDMSKKRNGRVQSITISRFNSQGLDGTIDNEIDVKDEQTFEDAQPGALAERGPLKSNQDTWTISIKTIHSQEGAYPEPGDDRRQETAASSKPVTMTMVDTGTQTTKLGQHAVRFSEIATIYQQAREEDSGEDDEEEEDETDEDEYAESAEDHMKEVGSHRASRPKTPWQELMDSVAEFTGLSNF</sequence>
<dbReference type="EMBL" id="ML996084">
    <property type="protein sequence ID" value="KAF2154236.1"/>
    <property type="molecule type" value="Genomic_DNA"/>
</dbReference>
<dbReference type="Proteomes" id="UP000799439">
    <property type="component" value="Unassembled WGS sequence"/>
</dbReference>
<proteinExistence type="predicted"/>
<evidence type="ECO:0000313" key="4">
    <source>
        <dbReference type="Proteomes" id="UP000799439"/>
    </source>
</evidence>
<feature type="region of interest" description="Disordered" evidence="2">
    <location>
        <begin position="468"/>
        <end position="496"/>
    </location>
</feature>
<accession>A0A9P4J452</accession>
<reference evidence="3" key="1">
    <citation type="journal article" date="2020" name="Stud. Mycol.">
        <title>101 Dothideomycetes genomes: a test case for predicting lifestyles and emergence of pathogens.</title>
        <authorList>
            <person name="Haridas S."/>
            <person name="Albert R."/>
            <person name="Binder M."/>
            <person name="Bloem J."/>
            <person name="Labutti K."/>
            <person name="Salamov A."/>
            <person name="Andreopoulos B."/>
            <person name="Baker S."/>
            <person name="Barry K."/>
            <person name="Bills G."/>
            <person name="Bluhm B."/>
            <person name="Cannon C."/>
            <person name="Castanera R."/>
            <person name="Culley D."/>
            <person name="Daum C."/>
            <person name="Ezra D."/>
            <person name="Gonzalez J."/>
            <person name="Henrissat B."/>
            <person name="Kuo A."/>
            <person name="Liang C."/>
            <person name="Lipzen A."/>
            <person name="Lutzoni F."/>
            <person name="Magnuson J."/>
            <person name="Mondo S."/>
            <person name="Nolan M."/>
            <person name="Ohm R."/>
            <person name="Pangilinan J."/>
            <person name="Park H.-J."/>
            <person name="Ramirez L."/>
            <person name="Alfaro M."/>
            <person name="Sun H."/>
            <person name="Tritt A."/>
            <person name="Yoshinaga Y."/>
            <person name="Zwiers L.-H."/>
            <person name="Turgeon B."/>
            <person name="Goodwin S."/>
            <person name="Spatafora J."/>
            <person name="Crous P."/>
            <person name="Grigoriev I."/>
        </authorList>
    </citation>
    <scope>NUCLEOTIDE SEQUENCE</scope>
    <source>
        <strain evidence="3">CBS 260.36</strain>
    </source>
</reference>
<evidence type="ECO:0000256" key="2">
    <source>
        <dbReference type="SAM" id="MobiDB-lite"/>
    </source>
</evidence>
<evidence type="ECO:0000256" key="1">
    <source>
        <dbReference type="SAM" id="Coils"/>
    </source>
</evidence>
<keyword evidence="1" id="KW-0175">Coiled coil</keyword>
<name>A0A9P4J452_9PEZI</name>
<feature type="non-terminal residue" evidence="3">
    <location>
        <position position="584"/>
    </location>
</feature>
<feature type="compositionally biased region" description="Acidic residues" evidence="2">
    <location>
        <begin position="528"/>
        <end position="548"/>
    </location>
</feature>
<dbReference type="OrthoDB" id="4448936at2759"/>
<gene>
    <name evidence="3" type="ORF">K461DRAFT_277348</name>
</gene>
<feature type="region of interest" description="Disordered" evidence="2">
    <location>
        <begin position="1"/>
        <end position="45"/>
    </location>
</feature>
<feature type="region of interest" description="Disordered" evidence="2">
    <location>
        <begin position="523"/>
        <end position="568"/>
    </location>
</feature>
<protein>
    <submittedName>
        <fullName evidence="3">Uncharacterized protein</fullName>
    </submittedName>
</protein>
<feature type="compositionally biased region" description="Basic and acidic residues" evidence="2">
    <location>
        <begin position="549"/>
        <end position="558"/>
    </location>
</feature>
<organism evidence="3 4">
    <name type="scientific">Myriangium duriaei CBS 260.36</name>
    <dbReference type="NCBI Taxonomy" id="1168546"/>
    <lineage>
        <taxon>Eukaryota</taxon>
        <taxon>Fungi</taxon>
        <taxon>Dikarya</taxon>
        <taxon>Ascomycota</taxon>
        <taxon>Pezizomycotina</taxon>
        <taxon>Dothideomycetes</taxon>
        <taxon>Dothideomycetidae</taxon>
        <taxon>Myriangiales</taxon>
        <taxon>Myriangiaceae</taxon>
        <taxon>Myriangium</taxon>
    </lineage>
</organism>
<feature type="region of interest" description="Disordered" evidence="2">
    <location>
        <begin position="171"/>
        <end position="242"/>
    </location>
</feature>
<feature type="compositionally biased region" description="Polar residues" evidence="2">
    <location>
        <begin position="32"/>
        <end position="43"/>
    </location>
</feature>
<keyword evidence="4" id="KW-1185">Reference proteome</keyword>
<dbReference type="AlphaFoldDB" id="A0A9P4J452"/>
<evidence type="ECO:0000313" key="3">
    <source>
        <dbReference type="EMBL" id="KAF2154236.1"/>
    </source>
</evidence>
<feature type="compositionally biased region" description="Pro residues" evidence="2">
    <location>
        <begin position="216"/>
        <end position="226"/>
    </location>
</feature>